<dbReference type="GO" id="GO:0030313">
    <property type="term" value="C:cell envelope"/>
    <property type="evidence" value="ECO:0007669"/>
    <property type="project" value="UniProtKB-SubCell"/>
</dbReference>
<sequence length="247" mass="28038">MIKKIFIIILVALTLTGIILFSQKKIDKNALIVGTNAEYYPFTFIEDNEFKGFDIDIAKEVGKRLNKKIHIKDMPFETLIPEITLGNLHFAAAGLTYTDEKAKRVFFTKPYLTDDSLVILTLGNAKNLELKDLIGKKVVVNEGYTADLFVSKFNNLNIIRLNAPSDGFLALQSNHAEAFVTAKSTLSSFIKNKNFEKFQFNEIENSSDHYSLVVSKKYPKMLVEIQKILDEMLTDGTIDKLKSKWNL</sequence>
<protein>
    <recommendedName>
        <fullName evidence="3">Solute-binding protein family 3/N-terminal domain-containing protein</fullName>
    </recommendedName>
</protein>
<dbReference type="EMBL" id="LAZR01008030">
    <property type="protein sequence ID" value="KKM81363.1"/>
    <property type="molecule type" value="Genomic_DNA"/>
</dbReference>
<organism evidence="4">
    <name type="scientific">marine sediment metagenome</name>
    <dbReference type="NCBI Taxonomy" id="412755"/>
    <lineage>
        <taxon>unclassified sequences</taxon>
        <taxon>metagenomes</taxon>
        <taxon>ecological metagenomes</taxon>
    </lineage>
</organism>
<dbReference type="AlphaFoldDB" id="A0A0F9KHF8"/>
<evidence type="ECO:0000256" key="2">
    <source>
        <dbReference type="ARBA" id="ARBA00022729"/>
    </source>
</evidence>
<name>A0A0F9KHF8_9ZZZZ</name>
<keyword evidence="2" id="KW-0732">Signal</keyword>
<proteinExistence type="predicted"/>
<dbReference type="InterPro" id="IPR018313">
    <property type="entry name" value="SBP_3_CS"/>
</dbReference>
<dbReference type="InterPro" id="IPR001638">
    <property type="entry name" value="Solute-binding_3/MltF_N"/>
</dbReference>
<dbReference type="PANTHER" id="PTHR35936">
    <property type="entry name" value="MEMBRANE-BOUND LYTIC MUREIN TRANSGLYCOSYLASE F"/>
    <property type="match status" value="1"/>
</dbReference>
<gene>
    <name evidence="4" type="ORF">LCGC14_1330610</name>
</gene>
<evidence type="ECO:0000259" key="3">
    <source>
        <dbReference type="SMART" id="SM00062"/>
    </source>
</evidence>
<dbReference type="PANTHER" id="PTHR35936:SF17">
    <property type="entry name" value="ARGININE-BINDING EXTRACELLULAR PROTEIN ARTP"/>
    <property type="match status" value="1"/>
</dbReference>
<evidence type="ECO:0000256" key="1">
    <source>
        <dbReference type="ARBA" id="ARBA00004196"/>
    </source>
</evidence>
<dbReference type="Gene3D" id="3.40.190.10">
    <property type="entry name" value="Periplasmic binding protein-like II"/>
    <property type="match status" value="2"/>
</dbReference>
<dbReference type="SMART" id="SM00062">
    <property type="entry name" value="PBPb"/>
    <property type="match status" value="1"/>
</dbReference>
<accession>A0A0F9KHF8</accession>
<comment type="subcellular location">
    <subcellularLocation>
        <location evidence="1">Cell envelope</location>
    </subcellularLocation>
</comment>
<evidence type="ECO:0000313" key="4">
    <source>
        <dbReference type="EMBL" id="KKM81363.1"/>
    </source>
</evidence>
<feature type="domain" description="Solute-binding protein family 3/N-terminal" evidence="3">
    <location>
        <begin position="30"/>
        <end position="247"/>
    </location>
</feature>
<dbReference type="PROSITE" id="PS01039">
    <property type="entry name" value="SBP_BACTERIAL_3"/>
    <property type="match status" value="1"/>
</dbReference>
<dbReference type="SUPFAM" id="SSF53850">
    <property type="entry name" value="Periplasmic binding protein-like II"/>
    <property type="match status" value="1"/>
</dbReference>
<reference evidence="4" key="1">
    <citation type="journal article" date="2015" name="Nature">
        <title>Complex archaea that bridge the gap between prokaryotes and eukaryotes.</title>
        <authorList>
            <person name="Spang A."/>
            <person name="Saw J.H."/>
            <person name="Jorgensen S.L."/>
            <person name="Zaremba-Niedzwiedzka K."/>
            <person name="Martijn J."/>
            <person name="Lind A.E."/>
            <person name="van Eijk R."/>
            <person name="Schleper C."/>
            <person name="Guy L."/>
            <person name="Ettema T.J."/>
        </authorList>
    </citation>
    <scope>NUCLEOTIDE SEQUENCE</scope>
</reference>
<comment type="caution">
    <text evidence="4">The sequence shown here is derived from an EMBL/GenBank/DDBJ whole genome shotgun (WGS) entry which is preliminary data.</text>
</comment>
<dbReference type="Pfam" id="PF00497">
    <property type="entry name" value="SBP_bac_3"/>
    <property type="match status" value="1"/>
</dbReference>